<dbReference type="AlphaFoldDB" id="A0AAD4W883"/>
<dbReference type="Pfam" id="PF14244">
    <property type="entry name" value="Retrotran_gag_3"/>
    <property type="match status" value="1"/>
</dbReference>
<evidence type="ECO:0000259" key="1">
    <source>
        <dbReference type="Pfam" id="PF03732"/>
    </source>
</evidence>
<dbReference type="EMBL" id="JAJFAZ020000003">
    <property type="protein sequence ID" value="KAI5338735.1"/>
    <property type="molecule type" value="Genomic_DNA"/>
</dbReference>
<organism evidence="3 4">
    <name type="scientific">Prunus dulcis</name>
    <name type="common">Almond</name>
    <name type="synonym">Amygdalus dulcis</name>
    <dbReference type="NCBI Taxonomy" id="3755"/>
    <lineage>
        <taxon>Eukaryota</taxon>
        <taxon>Viridiplantae</taxon>
        <taxon>Streptophyta</taxon>
        <taxon>Embryophyta</taxon>
        <taxon>Tracheophyta</taxon>
        <taxon>Spermatophyta</taxon>
        <taxon>Magnoliopsida</taxon>
        <taxon>eudicotyledons</taxon>
        <taxon>Gunneridae</taxon>
        <taxon>Pentapetalae</taxon>
        <taxon>rosids</taxon>
        <taxon>fabids</taxon>
        <taxon>Rosales</taxon>
        <taxon>Rosaceae</taxon>
        <taxon>Amygdaloideae</taxon>
        <taxon>Amygdaleae</taxon>
        <taxon>Prunus</taxon>
    </lineage>
</organism>
<evidence type="ECO:0000313" key="4">
    <source>
        <dbReference type="Proteomes" id="UP001054821"/>
    </source>
</evidence>
<reference evidence="3 4" key="1">
    <citation type="journal article" date="2022" name="G3 (Bethesda)">
        <title>Whole-genome sequence and methylome profiling of the almond [Prunus dulcis (Mill.) D.A. Webb] cultivar 'Nonpareil'.</title>
        <authorList>
            <person name="D'Amico-Willman K.M."/>
            <person name="Ouma W.Z."/>
            <person name="Meulia T."/>
            <person name="Sideli G.M."/>
            <person name="Gradziel T.M."/>
            <person name="Fresnedo-Ramirez J."/>
        </authorList>
    </citation>
    <scope>NUCLEOTIDE SEQUENCE [LARGE SCALE GENOMIC DNA]</scope>
    <source>
        <strain evidence="3">Clone GOH B32 T37-40</strain>
    </source>
</reference>
<name>A0AAD4W883_PRUDU</name>
<feature type="domain" description="Retrotransposon gag" evidence="1">
    <location>
        <begin position="77"/>
        <end position="179"/>
    </location>
</feature>
<dbReference type="Pfam" id="PF03732">
    <property type="entry name" value="Retrotrans_gag"/>
    <property type="match status" value="1"/>
</dbReference>
<dbReference type="InterPro" id="IPR005162">
    <property type="entry name" value="Retrotrans_gag_dom"/>
</dbReference>
<evidence type="ECO:0008006" key="5">
    <source>
        <dbReference type="Google" id="ProtNLM"/>
    </source>
</evidence>
<comment type="caution">
    <text evidence="3">The sequence shown here is derived from an EMBL/GenBank/DDBJ whole genome shotgun (WGS) entry which is preliminary data.</text>
</comment>
<feature type="domain" description="Retrotransposon Copia-like N-terminal" evidence="2">
    <location>
        <begin position="10"/>
        <end position="56"/>
    </location>
</feature>
<keyword evidence="4" id="KW-1185">Reference proteome</keyword>
<evidence type="ECO:0000259" key="2">
    <source>
        <dbReference type="Pfam" id="PF14244"/>
    </source>
</evidence>
<sequence length="244" mass="28074">MDSSNPYFFHHSDHPGHMLVPEKLNGANYSSWSQSMIHALIAKNKLGFVDGSIQRPSEKEQPKEYALWNQCNSMVLTWLSHSVEPGLTKGVIHAKIAHQVWKDFKDQFSQKNAPTVYQIQKSIASLSQGTMTVQVYFSKLKDLWDELEAYRPPLTCNEEKTHRERKEEDQMMQFLMGLSDTFNNVRTNILMMTPLPNIRQAYSLVIQDETQRQITSSTTENFSLAAAIQSRQNNFSNDSKQKEV</sequence>
<dbReference type="InterPro" id="IPR029472">
    <property type="entry name" value="Copia-like_N"/>
</dbReference>
<proteinExistence type="predicted"/>
<dbReference type="PANTHER" id="PTHR37610">
    <property type="entry name" value="CCHC-TYPE DOMAIN-CONTAINING PROTEIN"/>
    <property type="match status" value="1"/>
</dbReference>
<dbReference type="PANTHER" id="PTHR37610:SF60">
    <property type="entry name" value="RETROTRANSPOSON COPIA-LIKE N-TERMINAL DOMAIN-CONTAINING PROTEIN"/>
    <property type="match status" value="1"/>
</dbReference>
<accession>A0AAD4W883</accession>
<protein>
    <recommendedName>
        <fullName evidence="5">Retrotransposon Copia-like N-terminal domain-containing protein</fullName>
    </recommendedName>
</protein>
<evidence type="ECO:0000313" key="3">
    <source>
        <dbReference type="EMBL" id="KAI5338735.1"/>
    </source>
</evidence>
<gene>
    <name evidence="3" type="ORF">L3X38_018007</name>
</gene>
<dbReference type="Proteomes" id="UP001054821">
    <property type="component" value="Chromosome 3"/>
</dbReference>